<keyword evidence="3" id="KW-1185">Reference proteome</keyword>
<dbReference type="InterPro" id="IPR008969">
    <property type="entry name" value="CarboxyPept-like_regulatory"/>
</dbReference>
<sequence length="416" mass="46830">MNKSIFYPFVLLLLLVSLFNSASAQQRIIISGKVTIDQTDQPISRASISINNKGIGTGTNDAGQYILLIPQANLNDTLSISCIGFDSKRIPVAGLKNEQVLNIALAKSTIELMEVTITHYDAVKILQKAIARIPENNINQPHLLRGFYRMYTSKKDAPLQLSEAVFDVFNFGYGDKRADLFRLIKARNEKNTRDFSSLEFGQKPNTIFEQDIVNHLPACGFLNEEGLERHEYEIDGVVDINGRDAFELVFKEKRGQTKDTYRGVMYIDTKTYAFISFDYSLSPGALQTPAKNNFILKSIIGIGGVGLNMTGDRMQINYQKVDNKWVLASVEGTDTIKVNGPSPKDNFTAQIKFNYQITTVDTKESPFESTMGRNESINNYKSSGGERFWKDYNILLSDYNVDDILKQIQTINKEKS</sequence>
<dbReference type="RefSeq" id="WP_377101715.1">
    <property type="nucleotide sequence ID" value="NZ_JBHTHU010000020.1"/>
</dbReference>
<dbReference type="Proteomes" id="UP001596958">
    <property type="component" value="Unassembled WGS sequence"/>
</dbReference>
<evidence type="ECO:0000313" key="3">
    <source>
        <dbReference type="Proteomes" id="UP001596958"/>
    </source>
</evidence>
<comment type="caution">
    <text evidence="2">The sequence shown here is derived from an EMBL/GenBank/DDBJ whole genome shotgun (WGS) entry which is preliminary data.</text>
</comment>
<dbReference type="SUPFAM" id="SSF49464">
    <property type="entry name" value="Carboxypeptidase regulatory domain-like"/>
    <property type="match status" value="1"/>
</dbReference>
<reference evidence="3" key="1">
    <citation type="journal article" date="2019" name="Int. J. Syst. Evol. Microbiol.">
        <title>The Global Catalogue of Microorganisms (GCM) 10K type strain sequencing project: providing services to taxonomists for standard genome sequencing and annotation.</title>
        <authorList>
            <consortium name="The Broad Institute Genomics Platform"/>
            <consortium name="The Broad Institute Genome Sequencing Center for Infectious Disease"/>
            <person name="Wu L."/>
            <person name="Ma J."/>
        </authorList>
    </citation>
    <scope>NUCLEOTIDE SEQUENCE [LARGE SCALE GENOMIC DNA]</scope>
    <source>
        <strain evidence="3">CCUG 63418</strain>
    </source>
</reference>
<dbReference type="EMBL" id="JBHTHU010000020">
    <property type="protein sequence ID" value="MFD0751481.1"/>
    <property type="molecule type" value="Genomic_DNA"/>
</dbReference>
<dbReference type="Pfam" id="PF13715">
    <property type="entry name" value="CarbopepD_reg_2"/>
    <property type="match status" value="1"/>
</dbReference>
<evidence type="ECO:0000256" key="1">
    <source>
        <dbReference type="SAM" id="SignalP"/>
    </source>
</evidence>
<feature type="signal peptide" evidence="1">
    <location>
        <begin position="1"/>
        <end position="24"/>
    </location>
</feature>
<evidence type="ECO:0000313" key="2">
    <source>
        <dbReference type="EMBL" id="MFD0751481.1"/>
    </source>
</evidence>
<organism evidence="2 3">
    <name type="scientific">Mucilaginibacter calamicampi</name>
    <dbReference type="NCBI Taxonomy" id="1302352"/>
    <lineage>
        <taxon>Bacteria</taxon>
        <taxon>Pseudomonadati</taxon>
        <taxon>Bacteroidota</taxon>
        <taxon>Sphingobacteriia</taxon>
        <taxon>Sphingobacteriales</taxon>
        <taxon>Sphingobacteriaceae</taxon>
        <taxon>Mucilaginibacter</taxon>
    </lineage>
</organism>
<proteinExistence type="predicted"/>
<gene>
    <name evidence="2" type="ORF">ACFQZS_15120</name>
</gene>
<dbReference type="Gene3D" id="2.60.40.1120">
    <property type="entry name" value="Carboxypeptidase-like, regulatory domain"/>
    <property type="match status" value="1"/>
</dbReference>
<keyword evidence="1" id="KW-0732">Signal</keyword>
<feature type="chain" id="PRO_5045811202" evidence="1">
    <location>
        <begin position="25"/>
        <end position="416"/>
    </location>
</feature>
<accession>A0ABW2YYB5</accession>
<protein>
    <submittedName>
        <fullName evidence="2">Carboxypeptidase-like regulatory domain-containing protein</fullName>
    </submittedName>
</protein>
<name>A0ABW2YYB5_9SPHI</name>